<dbReference type="CDD" id="cd05233">
    <property type="entry name" value="SDR_c"/>
    <property type="match status" value="1"/>
</dbReference>
<dbReference type="Pfam" id="PF00106">
    <property type="entry name" value="adh_short"/>
    <property type="match status" value="1"/>
</dbReference>
<dbReference type="GO" id="GO:0016491">
    <property type="term" value="F:oxidoreductase activity"/>
    <property type="evidence" value="ECO:0007669"/>
    <property type="project" value="UniProtKB-KW"/>
</dbReference>
<dbReference type="InParanoid" id="A0A067PF46"/>
<accession>A0A067PF46</accession>
<dbReference type="AlphaFoldDB" id="A0A067PF46"/>
<name>A0A067PF46_9AGAM</name>
<evidence type="ECO:0000256" key="1">
    <source>
        <dbReference type="ARBA" id="ARBA00006484"/>
    </source>
</evidence>
<dbReference type="PANTHER" id="PTHR43669:SF4">
    <property type="entry name" value="SHORT-CHAIN DEHYDROGENASE"/>
    <property type="match status" value="1"/>
</dbReference>
<dbReference type="Gene3D" id="3.40.50.720">
    <property type="entry name" value="NAD(P)-binding Rossmann-like Domain"/>
    <property type="match status" value="1"/>
</dbReference>
<protein>
    <submittedName>
        <fullName evidence="3">Uncharacterized protein</fullName>
    </submittedName>
</protein>
<dbReference type="Proteomes" id="UP000027265">
    <property type="component" value="Unassembled WGS sequence"/>
</dbReference>
<sequence>MSSPVALILGAGSGIGQSVAKTLKGKGYKVALASRTPSTDDEFFHLTVDLTHLESIDAVFKSVEKELGAPPNVVVYNAALFKPLPVPNDPLSLPLSEFEDNLKLGAGVFPAAQSALSGFRRLPGDLPKVFINTGNILPFIPAVPSYFGLGIQKKLESHLVELFDAAYRKDGFRFYFASQVNAEGGIPGPEFNPAIHGHVYWEVIQSKDLPGWDLR</sequence>
<proteinExistence type="inferred from homology"/>
<organism evidence="3 4">
    <name type="scientific">Jaapia argillacea MUCL 33604</name>
    <dbReference type="NCBI Taxonomy" id="933084"/>
    <lineage>
        <taxon>Eukaryota</taxon>
        <taxon>Fungi</taxon>
        <taxon>Dikarya</taxon>
        <taxon>Basidiomycota</taxon>
        <taxon>Agaricomycotina</taxon>
        <taxon>Agaricomycetes</taxon>
        <taxon>Agaricomycetidae</taxon>
        <taxon>Jaapiales</taxon>
        <taxon>Jaapiaceae</taxon>
        <taxon>Jaapia</taxon>
    </lineage>
</organism>
<dbReference type="STRING" id="933084.A0A067PF46"/>
<dbReference type="OrthoDB" id="5336600at2759"/>
<keyword evidence="2" id="KW-0560">Oxidoreductase</keyword>
<evidence type="ECO:0000256" key="2">
    <source>
        <dbReference type="ARBA" id="ARBA00023002"/>
    </source>
</evidence>
<dbReference type="InterPro" id="IPR002347">
    <property type="entry name" value="SDR_fam"/>
</dbReference>
<gene>
    <name evidence="3" type="ORF">JAAARDRAFT_198347</name>
</gene>
<keyword evidence="4" id="KW-1185">Reference proteome</keyword>
<dbReference type="SUPFAM" id="SSF51735">
    <property type="entry name" value="NAD(P)-binding Rossmann-fold domains"/>
    <property type="match status" value="1"/>
</dbReference>
<dbReference type="EMBL" id="KL197740">
    <property type="protein sequence ID" value="KDQ52430.1"/>
    <property type="molecule type" value="Genomic_DNA"/>
</dbReference>
<dbReference type="PANTHER" id="PTHR43669">
    <property type="entry name" value="5-KETO-D-GLUCONATE 5-REDUCTASE"/>
    <property type="match status" value="1"/>
</dbReference>
<comment type="similarity">
    <text evidence="1">Belongs to the short-chain dehydrogenases/reductases (SDR) family.</text>
</comment>
<dbReference type="HOGENOM" id="CLU_103010_0_0_1"/>
<evidence type="ECO:0000313" key="4">
    <source>
        <dbReference type="Proteomes" id="UP000027265"/>
    </source>
</evidence>
<reference evidence="4" key="1">
    <citation type="journal article" date="2014" name="Proc. Natl. Acad. Sci. U.S.A.">
        <title>Extensive sampling of basidiomycete genomes demonstrates inadequacy of the white-rot/brown-rot paradigm for wood decay fungi.</title>
        <authorList>
            <person name="Riley R."/>
            <person name="Salamov A.A."/>
            <person name="Brown D.W."/>
            <person name="Nagy L.G."/>
            <person name="Floudas D."/>
            <person name="Held B.W."/>
            <person name="Levasseur A."/>
            <person name="Lombard V."/>
            <person name="Morin E."/>
            <person name="Otillar R."/>
            <person name="Lindquist E.A."/>
            <person name="Sun H."/>
            <person name="LaButti K.M."/>
            <person name="Schmutz J."/>
            <person name="Jabbour D."/>
            <person name="Luo H."/>
            <person name="Baker S.E."/>
            <person name="Pisabarro A.G."/>
            <person name="Walton J.D."/>
            <person name="Blanchette R.A."/>
            <person name="Henrissat B."/>
            <person name="Martin F."/>
            <person name="Cullen D."/>
            <person name="Hibbett D.S."/>
            <person name="Grigoriev I.V."/>
        </authorList>
    </citation>
    <scope>NUCLEOTIDE SEQUENCE [LARGE SCALE GENOMIC DNA]</scope>
    <source>
        <strain evidence="4">MUCL 33604</strain>
    </source>
</reference>
<evidence type="ECO:0000313" key="3">
    <source>
        <dbReference type="EMBL" id="KDQ52430.1"/>
    </source>
</evidence>
<dbReference type="InterPro" id="IPR036291">
    <property type="entry name" value="NAD(P)-bd_dom_sf"/>
</dbReference>